<evidence type="ECO:0000313" key="1">
    <source>
        <dbReference type="EMBL" id="KAJ9058710.1"/>
    </source>
</evidence>
<accession>A0ACC2S8Q9</accession>
<comment type="caution">
    <text evidence="1">The sequence shown here is derived from an EMBL/GenBank/DDBJ whole genome shotgun (WGS) entry which is preliminary data.</text>
</comment>
<dbReference type="EMBL" id="QTSX02005711">
    <property type="protein sequence ID" value="KAJ9058710.1"/>
    <property type="molecule type" value="Genomic_DNA"/>
</dbReference>
<keyword evidence="2" id="KW-1185">Reference proteome</keyword>
<organism evidence="1 2">
    <name type="scientific">Entomophthora muscae</name>
    <dbReference type="NCBI Taxonomy" id="34485"/>
    <lineage>
        <taxon>Eukaryota</taxon>
        <taxon>Fungi</taxon>
        <taxon>Fungi incertae sedis</taxon>
        <taxon>Zoopagomycota</taxon>
        <taxon>Entomophthoromycotina</taxon>
        <taxon>Entomophthoromycetes</taxon>
        <taxon>Entomophthorales</taxon>
        <taxon>Entomophthoraceae</taxon>
        <taxon>Entomophthora</taxon>
    </lineage>
</organism>
<proteinExistence type="predicted"/>
<reference evidence="1" key="1">
    <citation type="submission" date="2022-04" db="EMBL/GenBank/DDBJ databases">
        <title>Genome of the entomopathogenic fungus Entomophthora muscae.</title>
        <authorList>
            <person name="Elya C."/>
            <person name="Lovett B.R."/>
            <person name="Lee E."/>
            <person name="Macias A.M."/>
            <person name="Hajek A.E."/>
            <person name="De Bivort B.L."/>
            <person name="Kasson M.T."/>
            <person name="De Fine Licht H.H."/>
            <person name="Stajich J.E."/>
        </authorList>
    </citation>
    <scope>NUCLEOTIDE SEQUENCE</scope>
    <source>
        <strain evidence="1">Berkeley</strain>
    </source>
</reference>
<sequence>MLLLVSSWLLPHYVSYFKRHIAEINHPRFRLLENFEACKAADPAALLPLRRLLDPHLLTASTVSLAVMVHSFQSRSSLKSIWLTTLFQRTCLTPCK</sequence>
<evidence type="ECO:0000313" key="2">
    <source>
        <dbReference type="Proteomes" id="UP001165960"/>
    </source>
</evidence>
<gene>
    <name evidence="1" type="ORF">DSO57_1009789</name>
</gene>
<dbReference type="Proteomes" id="UP001165960">
    <property type="component" value="Unassembled WGS sequence"/>
</dbReference>
<protein>
    <submittedName>
        <fullName evidence="1">Uncharacterized protein</fullName>
    </submittedName>
</protein>
<name>A0ACC2S8Q9_9FUNG</name>